<dbReference type="PANTHER" id="PTHR33406:SF13">
    <property type="entry name" value="MEMBRANE PROTEIN YDFJ"/>
    <property type="match status" value="1"/>
</dbReference>
<evidence type="ECO:0000256" key="2">
    <source>
        <dbReference type="ARBA" id="ARBA00022475"/>
    </source>
</evidence>
<evidence type="ECO:0000256" key="3">
    <source>
        <dbReference type="ARBA" id="ARBA00022692"/>
    </source>
</evidence>
<reference evidence="8" key="1">
    <citation type="submission" date="2018-06" db="EMBL/GenBank/DDBJ databases">
        <authorList>
            <person name="Zhirakovskaya E."/>
        </authorList>
    </citation>
    <scope>NUCLEOTIDE SEQUENCE</scope>
</reference>
<feature type="transmembrane region" description="Helical" evidence="6">
    <location>
        <begin position="640"/>
        <end position="659"/>
    </location>
</feature>
<comment type="subcellular location">
    <subcellularLocation>
        <location evidence="1">Cell membrane</location>
        <topology evidence="1">Multi-pass membrane protein</topology>
    </subcellularLocation>
</comment>
<feature type="transmembrane region" description="Helical" evidence="6">
    <location>
        <begin position="303"/>
        <end position="323"/>
    </location>
</feature>
<dbReference type="PANTHER" id="PTHR33406">
    <property type="entry name" value="MEMBRANE PROTEIN MJ1562-RELATED"/>
    <property type="match status" value="1"/>
</dbReference>
<evidence type="ECO:0000313" key="8">
    <source>
        <dbReference type="EMBL" id="VAW79916.1"/>
    </source>
</evidence>
<dbReference type="SUPFAM" id="SSF82866">
    <property type="entry name" value="Multidrug efflux transporter AcrB transmembrane domain"/>
    <property type="match status" value="2"/>
</dbReference>
<feature type="transmembrane region" description="Helical" evidence="6">
    <location>
        <begin position="417"/>
        <end position="434"/>
    </location>
</feature>
<keyword evidence="3 6" id="KW-0812">Transmembrane</keyword>
<dbReference type="Gene3D" id="1.20.1640.10">
    <property type="entry name" value="Multidrug efflux transporter AcrB transmembrane domain"/>
    <property type="match status" value="2"/>
</dbReference>
<dbReference type="Pfam" id="PF03176">
    <property type="entry name" value="MMPL"/>
    <property type="match status" value="1"/>
</dbReference>
<evidence type="ECO:0000256" key="5">
    <source>
        <dbReference type="ARBA" id="ARBA00023136"/>
    </source>
</evidence>
<feature type="transmembrane region" description="Helical" evidence="6">
    <location>
        <begin position="368"/>
        <end position="387"/>
    </location>
</feature>
<evidence type="ECO:0000259" key="7">
    <source>
        <dbReference type="Pfam" id="PF03176"/>
    </source>
</evidence>
<feature type="transmembrane region" description="Helical" evidence="6">
    <location>
        <begin position="666"/>
        <end position="686"/>
    </location>
</feature>
<name>A0A3B0ZGT7_9ZZZZ</name>
<feature type="transmembrane region" description="Helical" evidence="6">
    <location>
        <begin position="250"/>
        <end position="269"/>
    </location>
</feature>
<proteinExistence type="predicted"/>
<evidence type="ECO:0000256" key="4">
    <source>
        <dbReference type="ARBA" id="ARBA00022989"/>
    </source>
</evidence>
<gene>
    <name evidence="8" type="ORF">MNBD_GAMMA12-2683</name>
</gene>
<keyword evidence="2" id="KW-1003">Cell membrane</keyword>
<feature type="transmembrane region" description="Helical" evidence="6">
    <location>
        <begin position="752"/>
        <end position="772"/>
    </location>
</feature>
<organism evidence="8">
    <name type="scientific">hydrothermal vent metagenome</name>
    <dbReference type="NCBI Taxonomy" id="652676"/>
    <lineage>
        <taxon>unclassified sequences</taxon>
        <taxon>metagenomes</taxon>
        <taxon>ecological metagenomes</taxon>
    </lineage>
</organism>
<accession>A0A3B0ZGT7</accession>
<feature type="domain" description="Membrane transport protein MMPL" evidence="7">
    <location>
        <begin position="181"/>
        <end position="391"/>
    </location>
</feature>
<dbReference type="EMBL" id="UOFL01000185">
    <property type="protein sequence ID" value="VAW79916.1"/>
    <property type="molecule type" value="Genomic_DNA"/>
</dbReference>
<dbReference type="InterPro" id="IPR004869">
    <property type="entry name" value="MMPL_dom"/>
</dbReference>
<sequence>MINKNRILLLVWVLILLASAVWVGKTLKVNSDLGQFMPQEDTIENQLMLAAVKSGPGTSVLMLGLSAKKSSQLTSLELSRANKKLARQFRKNKRVRQVINGELRFSKEHKKFLMQYHWLLNTRLDKETFSHANISQRMHYVLEQLRSPAPLIDKSLVPVDPLGSIIQVLRGWASKVRPSREHGVWFSRDKQQTLMFVHTRAGGFEINKQQALIKDINKAFTALGNDKIKLTISGPGYYAVEYRRIIREDIVRLSISAGIFISLMLILVYRAITPLMLALMPLATAALAGIIAVSTVYGHIHGITLAFGVTLVGVTIDYPIHLFTHLRNKGSALVTMRGIWPTLRLGVLTTGIGFTAMLLAGFEGLKQLAVFSICGLFAAALTTRYLLPRVVSPHYHYQSWSGLERLTDGIVRLTAKLPWAIALVVVSALIWLLMQPQLTDHDPKKLTPLTSEHKKIDKKLRSIIGTSDTRFLMTVTGKSVQQILVTLEKLEPALNKLVDKKIIGSYILASRYLPSIKKQKYRQSLLPENDTLKTVFQHAVTGTIFNIDSFQVFFDNVKTAKNLPPLTYERVMKTPLSIQVGGLFHLRTQGRGWMVLVPLQKIKKREELLTWAEQQNIPGLRVMDVRSKATTAIQTYSNEAIQLIAWGSIIIVLVLWLGLRSIRDVLRVALPIVSSLILTIATWNLFGVKLNIFHLVSLLLVIGIGIDYALFFIRRTNEEDHHLDYMAVWVSNLTTVVVFGFLFFAYPLVLQAVGGTVAMGALYAYIISASVATKTQAI</sequence>
<evidence type="ECO:0000256" key="6">
    <source>
        <dbReference type="SAM" id="Phobius"/>
    </source>
</evidence>
<feature type="transmembrane region" description="Helical" evidence="6">
    <location>
        <begin position="276"/>
        <end position="297"/>
    </location>
</feature>
<dbReference type="InterPro" id="IPR050545">
    <property type="entry name" value="Mycobact_MmpL"/>
</dbReference>
<protein>
    <recommendedName>
        <fullName evidence="7">Membrane transport protein MMPL domain-containing protein</fullName>
    </recommendedName>
</protein>
<keyword evidence="5 6" id="KW-0472">Membrane</keyword>
<feature type="transmembrane region" description="Helical" evidence="6">
    <location>
        <begin position="692"/>
        <end position="713"/>
    </location>
</feature>
<dbReference type="AlphaFoldDB" id="A0A3B0ZGT7"/>
<evidence type="ECO:0000256" key="1">
    <source>
        <dbReference type="ARBA" id="ARBA00004651"/>
    </source>
</evidence>
<feature type="transmembrane region" description="Helical" evidence="6">
    <location>
        <begin position="725"/>
        <end position="746"/>
    </location>
</feature>
<feature type="transmembrane region" description="Helical" evidence="6">
    <location>
        <begin position="343"/>
        <end position="362"/>
    </location>
</feature>
<keyword evidence="4 6" id="KW-1133">Transmembrane helix</keyword>
<dbReference type="GO" id="GO:0005886">
    <property type="term" value="C:plasma membrane"/>
    <property type="evidence" value="ECO:0007669"/>
    <property type="project" value="UniProtKB-SubCell"/>
</dbReference>